<dbReference type="SUPFAM" id="SSF47699">
    <property type="entry name" value="Bifunctional inhibitor/lipid-transfer protein/seed storage 2S albumin"/>
    <property type="match status" value="1"/>
</dbReference>
<evidence type="ECO:0000256" key="3">
    <source>
        <dbReference type="ARBA" id="ARBA00023157"/>
    </source>
</evidence>
<feature type="domain" description="Bifunctional inhibitor/plant lipid transfer protein/seed storage helical" evidence="6">
    <location>
        <begin position="31"/>
        <end position="111"/>
    </location>
</feature>
<reference evidence="7" key="1">
    <citation type="submission" date="2022-03" db="EMBL/GenBank/DDBJ databases">
        <title>A functionally conserved STORR gene fusion in Papaver species that diverged 16.8 million years ago.</title>
        <authorList>
            <person name="Catania T."/>
        </authorList>
    </citation>
    <scope>NUCLEOTIDE SEQUENCE</scope>
    <source>
        <strain evidence="7">S-191538</strain>
    </source>
</reference>
<dbReference type="InterPro" id="IPR043325">
    <property type="entry name" value="LTSS"/>
</dbReference>
<keyword evidence="4" id="KW-0325">Glycoprotein</keyword>
<keyword evidence="2 5" id="KW-0732">Signal</keyword>
<dbReference type="PANTHER" id="PTHR33044">
    <property type="entry name" value="BIFUNCTIONAL INHIBITOR/LIPID-TRANSFER PROTEIN/SEED STORAGE 2S ALBUMIN SUPERFAMILY PROTEIN-RELATED"/>
    <property type="match status" value="1"/>
</dbReference>
<dbReference type="CDD" id="cd00010">
    <property type="entry name" value="AAI_LTSS"/>
    <property type="match status" value="1"/>
</dbReference>
<evidence type="ECO:0000259" key="6">
    <source>
        <dbReference type="SMART" id="SM00499"/>
    </source>
</evidence>
<dbReference type="SMART" id="SM00499">
    <property type="entry name" value="AAI"/>
    <property type="match status" value="1"/>
</dbReference>
<keyword evidence="3" id="KW-1015">Disulfide bond</keyword>
<sequence>MGKVSLLVCVLAIFACAEVVNSKTTVPTFDCSTIIVTLAKCFTFVANGTRVTKPDASCCNELKAALQCDAHCICEAFQNIRSLGPAVVLDIKKTKALPAACGVSASSIDICGVAVSTGSGGAPAQGPSALPPTSSTCFVPSPSPVQDTSPASTYTISAIALLISLVAAAYSVF</sequence>
<gene>
    <name evidence="7" type="ORF">MKW94_022287</name>
</gene>
<evidence type="ECO:0000256" key="1">
    <source>
        <dbReference type="ARBA" id="ARBA00009748"/>
    </source>
</evidence>
<name>A0AA41SM53_PAPNU</name>
<protein>
    <recommendedName>
        <fullName evidence="6">Bifunctional inhibitor/plant lipid transfer protein/seed storage helical domain-containing protein</fullName>
    </recommendedName>
</protein>
<dbReference type="Pfam" id="PF14368">
    <property type="entry name" value="LTP_2"/>
    <property type="match status" value="1"/>
</dbReference>
<dbReference type="InterPro" id="IPR036312">
    <property type="entry name" value="Bifun_inhib/LTP/seed_sf"/>
</dbReference>
<comment type="similarity">
    <text evidence="1">Belongs to the plant LTP family.</text>
</comment>
<organism evidence="7 8">
    <name type="scientific">Papaver nudicaule</name>
    <name type="common">Iceland poppy</name>
    <dbReference type="NCBI Taxonomy" id="74823"/>
    <lineage>
        <taxon>Eukaryota</taxon>
        <taxon>Viridiplantae</taxon>
        <taxon>Streptophyta</taxon>
        <taxon>Embryophyta</taxon>
        <taxon>Tracheophyta</taxon>
        <taxon>Spermatophyta</taxon>
        <taxon>Magnoliopsida</taxon>
        <taxon>Ranunculales</taxon>
        <taxon>Papaveraceae</taxon>
        <taxon>Papaveroideae</taxon>
        <taxon>Papaver</taxon>
    </lineage>
</organism>
<dbReference type="InterPro" id="IPR016140">
    <property type="entry name" value="Bifunc_inhib/LTP/seed_store"/>
</dbReference>
<feature type="chain" id="PRO_5041277957" description="Bifunctional inhibitor/plant lipid transfer protein/seed storage helical domain-containing protein" evidence="5">
    <location>
        <begin position="23"/>
        <end position="173"/>
    </location>
</feature>
<dbReference type="AlphaFoldDB" id="A0AA41SM53"/>
<keyword evidence="8" id="KW-1185">Reference proteome</keyword>
<accession>A0AA41SM53</accession>
<dbReference type="EMBL" id="JAJJMA010178793">
    <property type="protein sequence ID" value="MCL7037420.1"/>
    <property type="molecule type" value="Genomic_DNA"/>
</dbReference>
<evidence type="ECO:0000256" key="5">
    <source>
        <dbReference type="SAM" id="SignalP"/>
    </source>
</evidence>
<evidence type="ECO:0000256" key="4">
    <source>
        <dbReference type="ARBA" id="ARBA00023180"/>
    </source>
</evidence>
<evidence type="ECO:0000313" key="7">
    <source>
        <dbReference type="EMBL" id="MCL7037420.1"/>
    </source>
</evidence>
<comment type="caution">
    <text evidence="7">The sequence shown here is derived from an EMBL/GenBank/DDBJ whole genome shotgun (WGS) entry which is preliminary data.</text>
</comment>
<feature type="signal peptide" evidence="5">
    <location>
        <begin position="1"/>
        <end position="22"/>
    </location>
</feature>
<dbReference type="Proteomes" id="UP001177140">
    <property type="component" value="Unassembled WGS sequence"/>
</dbReference>
<dbReference type="PROSITE" id="PS51257">
    <property type="entry name" value="PROKAR_LIPOPROTEIN"/>
    <property type="match status" value="1"/>
</dbReference>
<proteinExistence type="inferred from homology"/>
<evidence type="ECO:0000313" key="8">
    <source>
        <dbReference type="Proteomes" id="UP001177140"/>
    </source>
</evidence>
<evidence type="ECO:0000256" key="2">
    <source>
        <dbReference type="ARBA" id="ARBA00022729"/>
    </source>
</evidence>
<dbReference type="Gene3D" id="1.10.110.10">
    <property type="entry name" value="Plant lipid-transfer and hydrophobic proteins"/>
    <property type="match status" value="1"/>
</dbReference>